<feature type="transmembrane region" description="Helical" evidence="7">
    <location>
        <begin position="414"/>
        <end position="437"/>
    </location>
</feature>
<evidence type="ECO:0000313" key="9">
    <source>
        <dbReference type="Proteomes" id="UP000572635"/>
    </source>
</evidence>
<proteinExistence type="predicted"/>
<evidence type="ECO:0000256" key="1">
    <source>
        <dbReference type="ARBA" id="ARBA00004651"/>
    </source>
</evidence>
<evidence type="ECO:0000313" key="8">
    <source>
        <dbReference type="EMBL" id="MBB5431811.1"/>
    </source>
</evidence>
<accession>A0A7W8QLU1</accession>
<evidence type="ECO:0000256" key="3">
    <source>
        <dbReference type="ARBA" id="ARBA00022692"/>
    </source>
</evidence>
<dbReference type="AlphaFoldDB" id="A0A7W8QLU1"/>
<keyword evidence="9" id="KW-1185">Reference proteome</keyword>
<feature type="transmembrane region" description="Helical" evidence="7">
    <location>
        <begin position="103"/>
        <end position="122"/>
    </location>
</feature>
<gene>
    <name evidence="8" type="ORF">HDA36_001895</name>
</gene>
<comment type="caution">
    <text evidence="8">The sequence shown here is derived from an EMBL/GenBank/DDBJ whole genome shotgun (WGS) entry which is preliminary data.</text>
</comment>
<feature type="transmembrane region" description="Helical" evidence="7">
    <location>
        <begin position="264"/>
        <end position="285"/>
    </location>
</feature>
<dbReference type="EMBL" id="JACHDB010000001">
    <property type="protein sequence ID" value="MBB5431811.1"/>
    <property type="molecule type" value="Genomic_DNA"/>
</dbReference>
<dbReference type="PANTHER" id="PTHR23513:SF11">
    <property type="entry name" value="STAPHYLOFERRIN A TRANSPORTER"/>
    <property type="match status" value="1"/>
</dbReference>
<feature type="transmembrane region" description="Helical" evidence="7">
    <location>
        <begin position="169"/>
        <end position="187"/>
    </location>
</feature>
<reference evidence="8 9" key="1">
    <citation type="submission" date="2020-08" db="EMBL/GenBank/DDBJ databases">
        <title>Sequencing the genomes of 1000 actinobacteria strains.</title>
        <authorList>
            <person name="Klenk H.-P."/>
        </authorList>
    </citation>
    <scope>NUCLEOTIDE SEQUENCE [LARGE SCALE GENOMIC DNA]</scope>
    <source>
        <strain evidence="8 9">DSM 44551</strain>
    </source>
</reference>
<protein>
    <recommendedName>
        <fullName evidence="10">MFS transporter</fullName>
    </recommendedName>
</protein>
<evidence type="ECO:0000256" key="4">
    <source>
        <dbReference type="ARBA" id="ARBA00022989"/>
    </source>
</evidence>
<feature type="transmembrane region" description="Helical" evidence="7">
    <location>
        <begin position="77"/>
        <end position="97"/>
    </location>
</feature>
<dbReference type="Proteomes" id="UP000572635">
    <property type="component" value="Unassembled WGS sequence"/>
</dbReference>
<name>A0A7W8QLU1_9ACTN</name>
<dbReference type="InterPro" id="IPR036259">
    <property type="entry name" value="MFS_trans_sf"/>
</dbReference>
<feature type="transmembrane region" description="Helical" evidence="7">
    <location>
        <begin position="143"/>
        <end position="163"/>
    </location>
</feature>
<feature type="transmembrane region" description="Helical" evidence="7">
    <location>
        <begin position="297"/>
        <end position="314"/>
    </location>
</feature>
<dbReference type="PANTHER" id="PTHR23513">
    <property type="entry name" value="INTEGRAL MEMBRANE EFFLUX PROTEIN-RELATED"/>
    <property type="match status" value="1"/>
</dbReference>
<evidence type="ECO:0000256" key="2">
    <source>
        <dbReference type="ARBA" id="ARBA00022475"/>
    </source>
</evidence>
<keyword evidence="5 7" id="KW-0472">Membrane</keyword>
<feature type="compositionally biased region" description="Gly residues" evidence="6">
    <location>
        <begin position="208"/>
        <end position="217"/>
    </location>
</feature>
<feature type="transmembrane region" description="Helical" evidence="7">
    <location>
        <begin position="389"/>
        <end position="408"/>
    </location>
</feature>
<dbReference type="Gene3D" id="1.20.1250.20">
    <property type="entry name" value="MFS general substrate transporter like domains"/>
    <property type="match status" value="1"/>
</dbReference>
<feature type="transmembrane region" description="Helical" evidence="7">
    <location>
        <begin position="326"/>
        <end position="342"/>
    </location>
</feature>
<organism evidence="8 9">
    <name type="scientific">Nocardiopsis composta</name>
    <dbReference type="NCBI Taxonomy" id="157465"/>
    <lineage>
        <taxon>Bacteria</taxon>
        <taxon>Bacillati</taxon>
        <taxon>Actinomycetota</taxon>
        <taxon>Actinomycetes</taxon>
        <taxon>Streptosporangiales</taxon>
        <taxon>Nocardiopsidaceae</taxon>
        <taxon>Nocardiopsis</taxon>
    </lineage>
</organism>
<dbReference type="SUPFAM" id="SSF103473">
    <property type="entry name" value="MFS general substrate transporter"/>
    <property type="match status" value="1"/>
</dbReference>
<dbReference type="GO" id="GO:0005886">
    <property type="term" value="C:plasma membrane"/>
    <property type="evidence" value="ECO:0007669"/>
    <property type="project" value="UniProtKB-SubCell"/>
</dbReference>
<feature type="transmembrane region" description="Helical" evidence="7">
    <location>
        <begin position="348"/>
        <end position="369"/>
    </location>
</feature>
<evidence type="ECO:0000256" key="6">
    <source>
        <dbReference type="SAM" id="MobiDB-lite"/>
    </source>
</evidence>
<evidence type="ECO:0000256" key="5">
    <source>
        <dbReference type="ARBA" id="ARBA00023136"/>
    </source>
</evidence>
<comment type="subcellular location">
    <subcellularLocation>
        <location evidence="1">Cell membrane</location>
        <topology evidence="1">Multi-pass membrane protein</topology>
    </subcellularLocation>
</comment>
<dbReference type="RefSeq" id="WP_221331505.1">
    <property type="nucleotide sequence ID" value="NZ_BAAAJD010000013.1"/>
</dbReference>
<keyword evidence="2" id="KW-1003">Cell membrane</keyword>
<feature type="region of interest" description="Disordered" evidence="6">
    <location>
        <begin position="191"/>
        <end position="245"/>
    </location>
</feature>
<evidence type="ECO:0008006" key="10">
    <source>
        <dbReference type="Google" id="ProtNLM"/>
    </source>
</evidence>
<keyword evidence="4 7" id="KW-1133">Transmembrane helix</keyword>
<keyword evidence="3 7" id="KW-0812">Transmembrane</keyword>
<evidence type="ECO:0000256" key="7">
    <source>
        <dbReference type="SAM" id="Phobius"/>
    </source>
</evidence>
<sequence length="460" mass="43888">MEERDGRRVGLGGYLAGAGAARVGEEMAGPALVLAGLAATGSAAAASALPAGLAAASVVGGPLVGAVLDRSRRPGRALAGVLAGYAAGVAAVAAALGWAPLPVAVAVAVGAGLLGPAVAGGWSSQLGRAVGASRLARASALDAITFGVAGLAGPALVGLVAAAAGAGGAVALAVLLLAAAVPFAWALPGRESTAGDASRGRRPVRPAGGKGIGGAADAGGRPSAGREAPSGVRTGEADGAERPAPAGPLAGAAALFRGRELARATAVTTFSAAQEGMLLVCWPLLGAALLGGAEQGVLMMALAAAASLAANAALARRPLPVRPGTVLWTSSALLACAVLLAASAAGGWALAAAALLVGLAQGPQLTALFRIRNRWSDERVRGSVFTTGASLKITAFAAGAALAGPLAARSLTGALLAAACLELLALAAFVLITLVLPGGAADGHPDRTAPGSGAAPARER</sequence>